<reference evidence="1 2" key="1">
    <citation type="journal article" date="2015" name="Genome Announc.">
        <title>Complete Genome Sequence of the Type Strain Corynebacterium mustelae DSM 45274, Isolated from Various Tissues of a Male Ferret with Lethal Sepsis.</title>
        <authorList>
            <person name="Ruckert C."/>
            <person name="Eimer J."/>
            <person name="Winkler A."/>
            <person name="Tauch A."/>
        </authorList>
    </citation>
    <scope>NUCLEOTIDE SEQUENCE [LARGE SCALE GENOMIC DNA]</scope>
    <source>
        <strain evidence="1 2">DSM 45274</strain>
        <plasmid evidence="2">Plasmid pCmus45274</plasmid>
    </source>
</reference>
<organism evidence="1 2">
    <name type="scientific">Corynebacterium mustelae</name>
    <dbReference type="NCBI Taxonomy" id="571915"/>
    <lineage>
        <taxon>Bacteria</taxon>
        <taxon>Bacillati</taxon>
        <taxon>Actinomycetota</taxon>
        <taxon>Actinomycetes</taxon>
        <taxon>Mycobacteriales</taxon>
        <taxon>Corynebacteriaceae</taxon>
        <taxon>Corynebacterium</taxon>
    </lineage>
</organism>
<dbReference type="OrthoDB" id="4410976at2"/>
<geneLocation type="plasmid" evidence="1 2">
    <name>pCmus45274</name>
</geneLocation>
<dbReference type="KEGG" id="cmv:CMUST_15600"/>
<dbReference type="CDD" id="cd00093">
    <property type="entry name" value="HTH_XRE"/>
    <property type="match status" value="1"/>
</dbReference>
<dbReference type="AlphaFoldDB" id="A0A0G3H1W9"/>
<sequence>MHTAPQTPRAWSPNACVGKTVSHLLLDRRTTKKELGAALGITGVAIGRKVRGDIGWSLSDLIHVADFFTIDVADLLPIQNPDWKEGDDEQFRWLPAPVKPPKT</sequence>
<reference evidence="2" key="2">
    <citation type="submission" date="2015-05" db="EMBL/GenBank/DDBJ databases">
        <title>Complete genome sequence of Corynebacterium mustelae DSM 45274, isolated from various tissues of a male ferret with lethal sepsis.</title>
        <authorList>
            <person name="Ruckert C."/>
            <person name="Albersmeier A."/>
            <person name="Winkler A."/>
            <person name="Tauch A."/>
        </authorList>
    </citation>
    <scope>NUCLEOTIDE SEQUENCE [LARGE SCALE GENOMIC DNA]</scope>
    <source>
        <strain evidence="2">DSM 45274</strain>
        <plasmid evidence="2">Plasmid pCmus45274</plasmid>
    </source>
</reference>
<dbReference type="PATRIC" id="fig|571915.4.peg.3348"/>
<evidence type="ECO:0000313" key="1">
    <source>
        <dbReference type="EMBL" id="AKK07409.1"/>
    </source>
</evidence>
<proteinExistence type="predicted"/>
<protein>
    <submittedName>
        <fullName evidence="1">BetR domain</fullName>
    </submittedName>
</protein>
<keyword evidence="2" id="KW-1185">Reference proteome</keyword>
<accession>A0A0G3H1W9</accession>
<dbReference type="RefSeq" id="WP_144414291.1">
    <property type="nucleotide sequence ID" value="NZ_CP011543.1"/>
</dbReference>
<evidence type="ECO:0000313" key="2">
    <source>
        <dbReference type="Proteomes" id="UP000035199"/>
    </source>
</evidence>
<dbReference type="InterPro" id="IPR010982">
    <property type="entry name" value="Lambda_DNA-bd_dom_sf"/>
</dbReference>
<name>A0A0G3H1W9_9CORY</name>
<gene>
    <name evidence="1" type="ORF">CMUST_15600</name>
</gene>
<dbReference type="InterPro" id="IPR001387">
    <property type="entry name" value="Cro/C1-type_HTH"/>
</dbReference>
<dbReference type="Proteomes" id="UP000035199">
    <property type="component" value="Plasmid pCmus45274"/>
</dbReference>
<keyword evidence="1" id="KW-0614">Plasmid</keyword>
<dbReference type="SUPFAM" id="SSF47413">
    <property type="entry name" value="lambda repressor-like DNA-binding domains"/>
    <property type="match status" value="1"/>
</dbReference>
<dbReference type="GO" id="GO:0003677">
    <property type="term" value="F:DNA binding"/>
    <property type="evidence" value="ECO:0007669"/>
    <property type="project" value="InterPro"/>
</dbReference>
<dbReference type="EMBL" id="CP011543">
    <property type="protein sequence ID" value="AKK07409.1"/>
    <property type="molecule type" value="Genomic_DNA"/>
</dbReference>